<evidence type="ECO:0000313" key="2">
    <source>
        <dbReference type="EMBL" id="GMR58046.1"/>
    </source>
</evidence>
<protein>
    <submittedName>
        <fullName evidence="2">Uncharacterized protein</fullName>
    </submittedName>
</protein>
<keyword evidence="3" id="KW-1185">Reference proteome</keyword>
<accession>A0AAN5D803</accession>
<evidence type="ECO:0000256" key="1">
    <source>
        <dbReference type="SAM" id="MobiDB-lite"/>
    </source>
</evidence>
<evidence type="ECO:0000313" key="3">
    <source>
        <dbReference type="Proteomes" id="UP001328107"/>
    </source>
</evidence>
<dbReference type="Proteomes" id="UP001328107">
    <property type="component" value="Unassembled WGS sequence"/>
</dbReference>
<comment type="caution">
    <text evidence="2">The sequence shown here is derived from an EMBL/GenBank/DDBJ whole genome shotgun (WGS) entry which is preliminary data.</text>
</comment>
<reference evidence="3" key="1">
    <citation type="submission" date="2022-10" db="EMBL/GenBank/DDBJ databases">
        <title>Genome assembly of Pristionchus species.</title>
        <authorList>
            <person name="Yoshida K."/>
            <person name="Sommer R.J."/>
        </authorList>
    </citation>
    <scope>NUCLEOTIDE SEQUENCE [LARGE SCALE GENOMIC DNA]</scope>
    <source>
        <strain evidence="3">RS5460</strain>
    </source>
</reference>
<gene>
    <name evidence="2" type="ORF">PMAYCL1PPCAC_28241</name>
</gene>
<dbReference type="AlphaFoldDB" id="A0AAN5D803"/>
<feature type="region of interest" description="Disordered" evidence="1">
    <location>
        <begin position="177"/>
        <end position="197"/>
    </location>
</feature>
<organism evidence="2 3">
    <name type="scientific">Pristionchus mayeri</name>
    <dbReference type="NCBI Taxonomy" id="1317129"/>
    <lineage>
        <taxon>Eukaryota</taxon>
        <taxon>Metazoa</taxon>
        <taxon>Ecdysozoa</taxon>
        <taxon>Nematoda</taxon>
        <taxon>Chromadorea</taxon>
        <taxon>Rhabditida</taxon>
        <taxon>Rhabditina</taxon>
        <taxon>Diplogasteromorpha</taxon>
        <taxon>Diplogasteroidea</taxon>
        <taxon>Neodiplogasteridae</taxon>
        <taxon>Pristionchus</taxon>
    </lineage>
</organism>
<feature type="non-terminal residue" evidence="2">
    <location>
        <position position="279"/>
    </location>
</feature>
<dbReference type="EMBL" id="BTRK01000006">
    <property type="protein sequence ID" value="GMR58046.1"/>
    <property type="molecule type" value="Genomic_DNA"/>
</dbReference>
<feature type="region of interest" description="Disordered" evidence="1">
    <location>
        <begin position="1"/>
        <end position="45"/>
    </location>
</feature>
<proteinExistence type="predicted"/>
<feature type="region of interest" description="Disordered" evidence="1">
    <location>
        <begin position="54"/>
        <end position="73"/>
    </location>
</feature>
<name>A0AAN5D803_9BILA</name>
<feature type="compositionally biased region" description="Low complexity" evidence="1">
    <location>
        <begin position="1"/>
        <end position="31"/>
    </location>
</feature>
<sequence>MQNEQQQQLQLQSPQKALQHPQTTQPVQQPVANMEQQPQADVQVHVAQTPPFPAQQLQQPQAGQQQHAQGPALAMPADQVERLGAHLGQSAQEFFARETEGTTTPVINLEQLLALDFHVAPAVAAAAGSPAAEPPRLKMNDPPSHIDKLWRNVNVGFEDDACPRGCDREIVGETRTRPQRTEHQKTYHHPIYYQTSQSMKSKKEHEKWLYRTLGNHMKGLRTCPKCPGEKRFYTNYLSRIELAAHLKQFHPAEFPALREECHRVFPTRDDIPLGLREIF</sequence>